<proteinExistence type="predicted"/>
<feature type="domain" description="DNA topoisomerase type IA zn finger" evidence="1">
    <location>
        <begin position="49"/>
        <end position="78"/>
    </location>
</feature>
<dbReference type="EMBL" id="MHIZ01000031">
    <property type="protein sequence ID" value="OGY59645.1"/>
    <property type="molecule type" value="Genomic_DNA"/>
</dbReference>
<comment type="caution">
    <text evidence="2">The sequence shown here is derived from an EMBL/GenBank/DDBJ whole genome shotgun (WGS) entry which is preliminary data.</text>
</comment>
<name>A0A1G1Z4W1_9BACT</name>
<evidence type="ECO:0000313" key="2">
    <source>
        <dbReference type="EMBL" id="OGY59645.1"/>
    </source>
</evidence>
<protein>
    <recommendedName>
        <fullName evidence="1">DNA topoisomerase type IA zn finger domain-containing protein</fullName>
    </recommendedName>
</protein>
<sequence length="89" mass="9857">MLNLRGDDPEACYRAYLDMRAKMEAPGQEVMSAPADENEKIIIGDRSDECPECGGKLIVRTAKRGNHAGQRFMGCNRYTLGCLYTKALA</sequence>
<evidence type="ECO:0000259" key="1">
    <source>
        <dbReference type="Pfam" id="PF01396"/>
    </source>
</evidence>
<evidence type="ECO:0000313" key="3">
    <source>
        <dbReference type="Proteomes" id="UP000178808"/>
    </source>
</evidence>
<dbReference type="GO" id="GO:0005694">
    <property type="term" value="C:chromosome"/>
    <property type="evidence" value="ECO:0007669"/>
    <property type="project" value="InterPro"/>
</dbReference>
<dbReference type="InterPro" id="IPR013498">
    <property type="entry name" value="Topo_IA_Znf"/>
</dbReference>
<dbReference type="AlphaFoldDB" id="A0A1G1Z4W1"/>
<dbReference type="Gene3D" id="3.30.65.10">
    <property type="entry name" value="Bacterial Topoisomerase I, domain 1"/>
    <property type="match status" value="1"/>
</dbReference>
<dbReference type="GO" id="GO:0003916">
    <property type="term" value="F:DNA topoisomerase activity"/>
    <property type="evidence" value="ECO:0007669"/>
    <property type="project" value="InterPro"/>
</dbReference>
<dbReference type="GO" id="GO:0003677">
    <property type="term" value="F:DNA binding"/>
    <property type="evidence" value="ECO:0007669"/>
    <property type="project" value="InterPro"/>
</dbReference>
<dbReference type="Proteomes" id="UP000178808">
    <property type="component" value="Unassembled WGS sequence"/>
</dbReference>
<accession>A0A1G1Z4W1</accession>
<dbReference type="GO" id="GO:0006265">
    <property type="term" value="P:DNA topological change"/>
    <property type="evidence" value="ECO:0007669"/>
    <property type="project" value="InterPro"/>
</dbReference>
<gene>
    <name evidence="2" type="ORF">A3I31_00535</name>
</gene>
<dbReference type="Pfam" id="PF01396">
    <property type="entry name" value="Zn_ribbon_Top1"/>
    <property type="match status" value="1"/>
</dbReference>
<reference evidence="2 3" key="1">
    <citation type="journal article" date="2016" name="Nat. Commun.">
        <title>Thousands of microbial genomes shed light on interconnected biogeochemical processes in an aquifer system.</title>
        <authorList>
            <person name="Anantharaman K."/>
            <person name="Brown C.T."/>
            <person name="Hug L.A."/>
            <person name="Sharon I."/>
            <person name="Castelle C.J."/>
            <person name="Probst A.J."/>
            <person name="Thomas B.C."/>
            <person name="Singh A."/>
            <person name="Wilkins M.J."/>
            <person name="Karaoz U."/>
            <person name="Brodie E.L."/>
            <person name="Williams K.H."/>
            <person name="Hubbard S.S."/>
            <person name="Banfield J.F."/>
        </authorList>
    </citation>
    <scope>NUCLEOTIDE SEQUENCE [LARGE SCALE GENOMIC DNA]</scope>
</reference>
<organism evidence="2 3">
    <name type="scientific">Candidatus Colwellbacteria bacterium RIFCSPLOWO2_02_FULL_44_20b</name>
    <dbReference type="NCBI Taxonomy" id="1797691"/>
    <lineage>
        <taxon>Bacteria</taxon>
        <taxon>Candidatus Colwelliibacteriota</taxon>
    </lineage>
</organism>